<comment type="caution">
    <text evidence="2">The sequence shown here is derived from an EMBL/GenBank/DDBJ whole genome shotgun (WGS) entry which is preliminary data.</text>
</comment>
<evidence type="ECO:0000256" key="1">
    <source>
        <dbReference type="SAM" id="MobiDB-lite"/>
    </source>
</evidence>
<dbReference type="EMBL" id="JAIWYP010000007">
    <property type="protein sequence ID" value="KAH3800001.1"/>
    <property type="molecule type" value="Genomic_DNA"/>
</dbReference>
<gene>
    <name evidence="2" type="ORF">DPMN_153625</name>
</gene>
<reference evidence="2" key="2">
    <citation type="submission" date="2020-11" db="EMBL/GenBank/DDBJ databases">
        <authorList>
            <person name="McCartney M.A."/>
            <person name="Auch B."/>
            <person name="Kono T."/>
            <person name="Mallez S."/>
            <person name="Becker A."/>
            <person name="Gohl D.M."/>
            <person name="Silverstein K.A.T."/>
            <person name="Koren S."/>
            <person name="Bechman K.B."/>
            <person name="Herman A."/>
            <person name="Abrahante J.E."/>
            <person name="Garbe J."/>
        </authorList>
    </citation>
    <scope>NUCLEOTIDE SEQUENCE</scope>
    <source>
        <strain evidence="2">Duluth1</strain>
        <tissue evidence="2">Whole animal</tissue>
    </source>
</reference>
<evidence type="ECO:0000313" key="3">
    <source>
        <dbReference type="Proteomes" id="UP000828390"/>
    </source>
</evidence>
<evidence type="ECO:0000313" key="2">
    <source>
        <dbReference type="EMBL" id="KAH3800001.1"/>
    </source>
</evidence>
<feature type="region of interest" description="Disordered" evidence="1">
    <location>
        <begin position="85"/>
        <end position="105"/>
    </location>
</feature>
<organism evidence="2 3">
    <name type="scientific">Dreissena polymorpha</name>
    <name type="common">Zebra mussel</name>
    <name type="synonym">Mytilus polymorpha</name>
    <dbReference type="NCBI Taxonomy" id="45954"/>
    <lineage>
        <taxon>Eukaryota</taxon>
        <taxon>Metazoa</taxon>
        <taxon>Spiralia</taxon>
        <taxon>Lophotrochozoa</taxon>
        <taxon>Mollusca</taxon>
        <taxon>Bivalvia</taxon>
        <taxon>Autobranchia</taxon>
        <taxon>Heteroconchia</taxon>
        <taxon>Euheterodonta</taxon>
        <taxon>Imparidentia</taxon>
        <taxon>Neoheterodontei</taxon>
        <taxon>Myida</taxon>
        <taxon>Dreissenoidea</taxon>
        <taxon>Dreissenidae</taxon>
        <taxon>Dreissena</taxon>
    </lineage>
</organism>
<keyword evidence="3" id="KW-1185">Reference proteome</keyword>
<reference evidence="2" key="1">
    <citation type="journal article" date="2019" name="bioRxiv">
        <title>The Genome of the Zebra Mussel, Dreissena polymorpha: A Resource for Invasive Species Research.</title>
        <authorList>
            <person name="McCartney M.A."/>
            <person name="Auch B."/>
            <person name="Kono T."/>
            <person name="Mallez S."/>
            <person name="Zhang Y."/>
            <person name="Obille A."/>
            <person name="Becker A."/>
            <person name="Abrahante J.E."/>
            <person name="Garbe J."/>
            <person name="Badalamenti J.P."/>
            <person name="Herman A."/>
            <person name="Mangelson H."/>
            <person name="Liachko I."/>
            <person name="Sullivan S."/>
            <person name="Sone E.D."/>
            <person name="Koren S."/>
            <person name="Silverstein K.A.T."/>
            <person name="Beckman K.B."/>
            <person name="Gohl D.M."/>
        </authorList>
    </citation>
    <scope>NUCLEOTIDE SEQUENCE</scope>
    <source>
        <strain evidence="2">Duluth1</strain>
        <tissue evidence="2">Whole animal</tissue>
    </source>
</reference>
<accession>A0A9D4J4Z9</accession>
<dbReference type="Proteomes" id="UP000828390">
    <property type="component" value="Unassembled WGS sequence"/>
</dbReference>
<proteinExistence type="predicted"/>
<sequence length="164" mass="19416">MHSDNGHCAQEPSKRKNKIFDMREKTHDEAAYVYCKEIAVEEEESEDNEDEEKMRRMQKILNSCTQTTYMIKQLEVKLMNKGQGSRLFRDRGQNRNHKNNKYQSRKQPAKYNDFHMFSMTSEQRQNAVSEILTPRTIESYDHKSLQKLSVIFKQSRQGRECAGT</sequence>
<dbReference type="AlphaFoldDB" id="A0A9D4J4Z9"/>
<name>A0A9D4J4Z9_DREPO</name>
<feature type="region of interest" description="Disordered" evidence="1">
    <location>
        <begin position="1"/>
        <end position="20"/>
    </location>
</feature>
<feature type="compositionally biased region" description="Basic residues" evidence="1">
    <location>
        <begin position="94"/>
        <end position="105"/>
    </location>
</feature>
<protein>
    <submittedName>
        <fullName evidence="2">Uncharacterized protein</fullName>
    </submittedName>
</protein>